<dbReference type="EMBL" id="MU154647">
    <property type="protein sequence ID" value="KAF9490198.1"/>
    <property type="molecule type" value="Genomic_DNA"/>
</dbReference>
<dbReference type="Proteomes" id="UP000807025">
    <property type="component" value="Unassembled WGS sequence"/>
</dbReference>
<comment type="caution">
    <text evidence="1">The sequence shown here is derived from an EMBL/GenBank/DDBJ whole genome shotgun (WGS) entry which is preliminary data.</text>
</comment>
<sequence>MQRPTNLTCFPPRNGCSTLYGAPWHEYLVQFEACRACNVPIDDATKNSTQMLGSNDGRGRLSCHGRGHTLGPTPEPQISESITSERVACVLLVLLWHNTAIAQCRSFHKPMNSRTVLHRHHLPQHPHGTHQRPVQRPPGSTLSMYCPPSYTFILSDHKQIKILSSYEFALFPQAFD</sequence>
<protein>
    <submittedName>
        <fullName evidence="1">Uncharacterized protein</fullName>
    </submittedName>
</protein>
<proteinExistence type="predicted"/>
<dbReference type="AlphaFoldDB" id="A0A9P5ZNB5"/>
<reference evidence="1" key="1">
    <citation type="submission" date="2020-11" db="EMBL/GenBank/DDBJ databases">
        <authorList>
            <consortium name="DOE Joint Genome Institute"/>
            <person name="Ahrendt S."/>
            <person name="Riley R."/>
            <person name="Andreopoulos W."/>
            <person name="Labutti K."/>
            <person name="Pangilinan J."/>
            <person name="Ruiz-Duenas F.J."/>
            <person name="Barrasa J.M."/>
            <person name="Sanchez-Garcia M."/>
            <person name="Camarero S."/>
            <person name="Miyauchi S."/>
            <person name="Serrano A."/>
            <person name="Linde D."/>
            <person name="Babiker R."/>
            <person name="Drula E."/>
            <person name="Ayuso-Fernandez I."/>
            <person name="Pacheco R."/>
            <person name="Padilla G."/>
            <person name="Ferreira P."/>
            <person name="Barriuso J."/>
            <person name="Kellner H."/>
            <person name="Castanera R."/>
            <person name="Alfaro M."/>
            <person name="Ramirez L."/>
            <person name="Pisabarro A.G."/>
            <person name="Kuo A."/>
            <person name="Tritt A."/>
            <person name="Lipzen A."/>
            <person name="He G."/>
            <person name="Yan M."/>
            <person name="Ng V."/>
            <person name="Cullen D."/>
            <person name="Martin F."/>
            <person name="Rosso M.-N."/>
            <person name="Henrissat B."/>
            <person name="Hibbett D."/>
            <person name="Martinez A.T."/>
            <person name="Grigoriev I.V."/>
        </authorList>
    </citation>
    <scope>NUCLEOTIDE SEQUENCE</scope>
    <source>
        <strain evidence="1">ATCC 90797</strain>
    </source>
</reference>
<evidence type="ECO:0000313" key="2">
    <source>
        <dbReference type="Proteomes" id="UP000807025"/>
    </source>
</evidence>
<accession>A0A9P5ZNB5</accession>
<name>A0A9P5ZNB5_PLEER</name>
<evidence type="ECO:0000313" key="1">
    <source>
        <dbReference type="EMBL" id="KAF9490198.1"/>
    </source>
</evidence>
<organism evidence="1 2">
    <name type="scientific">Pleurotus eryngii</name>
    <name type="common">Boletus of the steppes</name>
    <dbReference type="NCBI Taxonomy" id="5323"/>
    <lineage>
        <taxon>Eukaryota</taxon>
        <taxon>Fungi</taxon>
        <taxon>Dikarya</taxon>
        <taxon>Basidiomycota</taxon>
        <taxon>Agaricomycotina</taxon>
        <taxon>Agaricomycetes</taxon>
        <taxon>Agaricomycetidae</taxon>
        <taxon>Agaricales</taxon>
        <taxon>Pleurotineae</taxon>
        <taxon>Pleurotaceae</taxon>
        <taxon>Pleurotus</taxon>
    </lineage>
</organism>
<gene>
    <name evidence="1" type="ORF">BDN71DRAFT_1454621</name>
</gene>
<keyword evidence="2" id="KW-1185">Reference proteome</keyword>